<sequence length="158" mass="16638">MILVAGFVSLWASVFAIPWGMYVATTSPRFPAYERQVEAELAAATAGRDSPSIVGPGDAWIFMPLFTLFIGGVYTAGVVTTRLLSQWRRDVALVVALVFGLGCMCGALLSLREVAHALRWGLAVQAIGALLATLGLMCGAIGAVQCCRPASQSSRDAC</sequence>
<name>A0A7C2NTZ4_9PLAN</name>
<protein>
    <submittedName>
        <fullName evidence="2">Uncharacterized protein</fullName>
    </submittedName>
</protein>
<feature type="transmembrane region" description="Helical" evidence="1">
    <location>
        <begin position="91"/>
        <end position="111"/>
    </location>
</feature>
<feature type="transmembrane region" description="Helical" evidence="1">
    <location>
        <begin position="59"/>
        <end position="79"/>
    </location>
</feature>
<reference evidence="2" key="1">
    <citation type="journal article" date="2020" name="mSystems">
        <title>Genome- and Community-Level Interaction Insights into Carbon Utilization and Element Cycling Functions of Hydrothermarchaeota in Hydrothermal Sediment.</title>
        <authorList>
            <person name="Zhou Z."/>
            <person name="Liu Y."/>
            <person name="Xu W."/>
            <person name="Pan J."/>
            <person name="Luo Z.H."/>
            <person name="Li M."/>
        </authorList>
    </citation>
    <scope>NUCLEOTIDE SEQUENCE [LARGE SCALE GENOMIC DNA]</scope>
    <source>
        <strain evidence="2">SpSt-339</strain>
    </source>
</reference>
<evidence type="ECO:0000256" key="1">
    <source>
        <dbReference type="SAM" id="Phobius"/>
    </source>
</evidence>
<feature type="transmembrane region" description="Helical" evidence="1">
    <location>
        <begin position="123"/>
        <end position="144"/>
    </location>
</feature>
<keyword evidence="1" id="KW-1133">Transmembrane helix</keyword>
<proteinExistence type="predicted"/>
<dbReference type="AlphaFoldDB" id="A0A7C2NTZ4"/>
<comment type="caution">
    <text evidence="2">The sequence shown here is derived from an EMBL/GenBank/DDBJ whole genome shotgun (WGS) entry which is preliminary data.</text>
</comment>
<gene>
    <name evidence="2" type="ORF">ENQ76_05285</name>
</gene>
<evidence type="ECO:0000313" key="2">
    <source>
        <dbReference type="EMBL" id="HEN14868.1"/>
    </source>
</evidence>
<accession>A0A7C2NTZ4</accession>
<organism evidence="2">
    <name type="scientific">Schlesneria paludicola</name>
    <dbReference type="NCBI Taxonomy" id="360056"/>
    <lineage>
        <taxon>Bacteria</taxon>
        <taxon>Pseudomonadati</taxon>
        <taxon>Planctomycetota</taxon>
        <taxon>Planctomycetia</taxon>
        <taxon>Planctomycetales</taxon>
        <taxon>Planctomycetaceae</taxon>
        <taxon>Schlesneria</taxon>
    </lineage>
</organism>
<dbReference type="EMBL" id="DSOK01000154">
    <property type="protein sequence ID" value="HEN14868.1"/>
    <property type="molecule type" value="Genomic_DNA"/>
</dbReference>
<keyword evidence="1" id="KW-0472">Membrane</keyword>
<keyword evidence="1" id="KW-0812">Transmembrane</keyword>